<evidence type="ECO:0000313" key="3">
    <source>
        <dbReference type="Proteomes" id="UP001501116"/>
    </source>
</evidence>
<evidence type="ECO:0000313" key="2">
    <source>
        <dbReference type="EMBL" id="GAA1981891.1"/>
    </source>
</evidence>
<organism evidence="2 3">
    <name type="scientific">Amycolatopsis minnesotensis</name>
    <dbReference type="NCBI Taxonomy" id="337894"/>
    <lineage>
        <taxon>Bacteria</taxon>
        <taxon>Bacillati</taxon>
        <taxon>Actinomycetota</taxon>
        <taxon>Actinomycetes</taxon>
        <taxon>Pseudonocardiales</taxon>
        <taxon>Pseudonocardiaceae</taxon>
        <taxon>Amycolatopsis</taxon>
    </lineage>
</organism>
<reference evidence="2 3" key="1">
    <citation type="journal article" date="2019" name="Int. J. Syst. Evol. Microbiol.">
        <title>The Global Catalogue of Microorganisms (GCM) 10K type strain sequencing project: providing services to taxonomists for standard genome sequencing and annotation.</title>
        <authorList>
            <consortium name="The Broad Institute Genomics Platform"/>
            <consortium name="The Broad Institute Genome Sequencing Center for Infectious Disease"/>
            <person name="Wu L."/>
            <person name="Ma J."/>
        </authorList>
    </citation>
    <scope>NUCLEOTIDE SEQUENCE [LARGE SCALE GENOMIC DNA]</scope>
    <source>
        <strain evidence="2 3">JCM 14545</strain>
    </source>
</reference>
<feature type="region of interest" description="Disordered" evidence="1">
    <location>
        <begin position="388"/>
        <end position="439"/>
    </location>
</feature>
<dbReference type="EMBL" id="BAAANN010000035">
    <property type="protein sequence ID" value="GAA1981891.1"/>
    <property type="molecule type" value="Genomic_DNA"/>
</dbReference>
<evidence type="ECO:0000256" key="1">
    <source>
        <dbReference type="SAM" id="MobiDB-lite"/>
    </source>
</evidence>
<keyword evidence="3" id="KW-1185">Reference proteome</keyword>
<name>A0ABN2S907_9PSEU</name>
<feature type="compositionally biased region" description="Pro residues" evidence="1">
    <location>
        <begin position="422"/>
        <end position="439"/>
    </location>
</feature>
<feature type="region of interest" description="Disordered" evidence="1">
    <location>
        <begin position="451"/>
        <end position="515"/>
    </location>
</feature>
<feature type="compositionally biased region" description="Pro residues" evidence="1">
    <location>
        <begin position="480"/>
        <end position="501"/>
    </location>
</feature>
<sequence>MDQHQPGLLVAEEHELHERHVLIRRRDEMGLDRLRIGAAPLSGNELLVLVTPKARHTPSLAAALPGLVREYTTGIELLWLGVSGLAADTELAKRLAREFGIEIAAPDGGLVAIPGAALYAGHGAGGAGWHRFRPDQPVSFHGARFPLPEWESWLPGCPVTAGEAVALPVPCGLAVRPAAGGGTADSAFPVVVNERFPKVVVEASSAAEVAELLAGLPSRPVMVVPATPEVAAHHWQIELALRLSRDIVFSTGPQIGGETVVPGGGFRPFPLVLRQAARGGDQQVLAVAPPPPGWVREGARSYRFAGGSAAPVLADVVPSGLALRAADADPDPAAGAAPFDPACWTLTLGTTGAPVGLPVLAAAERLLEALPAEERAAVKVRMAGIPDDEAEQALDPQVVSRSPAPPSPPRPPAPKPSELDSPSPPPVSPPPVSPAPVSPAPVMTVSGAPVSTVGGAVPSRPIGQLTSPPPRPEPRDVPAAQPPAAQPEVVEPPPGEAPEPPAQEAEPSPAPPEGQELVRPVEVSVRASTTAEQNRFVTAAGEDFGIALATVNAALATWPAMRADDSPAGKADYVAVCLYLSRGEGAAGSVNGVLRTGEGAVPDGQIPCLMSGLRRLPIHRRAVLRQGRVSESLEHRGGPGTVLTEPGFLAASMNLDVTVPGADLDVLIWPASARRTSELMLSRPVGEAVFTAGARFKTLAVRSVPDDQDEREEDPDALAAPKIAVLFRELAPGEALESTELDDRDRAVLAKLDTVLEGRRNAALRLVDDPDTIARLTTSMLLWRDEAAGEDKSVAVAS</sequence>
<proteinExistence type="predicted"/>
<feature type="compositionally biased region" description="Pro residues" evidence="1">
    <location>
        <begin position="403"/>
        <end position="415"/>
    </location>
</feature>
<dbReference type="RefSeq" id="WP_344428672.1">
    <property type="nucleotide sequence ID" value="NZ_BAAANN010000035.1"/>
</dbReference>
<dbReference type="Gene3D" id="3.90.176.10">
    <property type="entry name" value="Toxin ADP-ribosyltransferase, Chain A, domain 1"/>
    <property type="match status" value="1"/>
</dbReference>
<comment type="caution">
    <text evidence="2">The sequence shown here is derived from an EMBL/GenBank/DDBJ whole genome shotgun (WGS) entry which is preliminary data.</text>
</comment>
<accession>A0ABN2S907</accession>
<protein>
    <submittedName>
        <fullName evidence="2">Uncharacterized protein</fullName>
    </submittedName>
</protein>
<gene>
    <name evidence="2" type="ORF">GCM10009754_68460</name>
</gene>
<dbReference type="Proteomes" id="UP001501116">
    <property type="component" value="Unassembled WGS sequence"/>
</dbReference>